<protein>
    <submittedName>
        <fullName evidence="2">Uncharacterized protein</fullName>
    </submittedName>
</protein>
<keyword evidence="1" id="KW-0812">Transmembrane</keyword>
<dbReference type="Proteomes" id="UP000245380">
    <property type="component" value="Unassembled WGS sequence"/>
</dbReference>
<reference evidence="2 3" key="1">
    <citation type="submission" date="2016-11" db="EMBL/GenBank/DDBJ databases">
        <title>Comparative genomics of Acidibacillus ferroxidans species.</title>
        <authorList>
            <person name="Oliveira G."/>
            <person name="Nunes G."/>
            <person name="Oliveira R."/>
            <person name="Araujo F."/>
            <person name="Salim A."/>
            <person name="Scholte L."/>
            <person name="Morais D."/>
            <person name="Nancucheo I."/>
            <person name="Johnson D.B."/>
            <person name="Grail B."/>
            <person name="Bittencourt J."/>
            <person name="Valadares R."/>
        </authorList>
    </citation>
    <scope>NUCLEOTIDE SEQUENCE [LARGE SCALE GENOMIC DNA]</scope>
    <source>
        <strain evidence="2 3">Y002</strain>
    </source>
</reference>
<accession>A0A2U3D7J3</accession>
<keyword evidence="3" id="KW-1185">Reference proteome</keyword>
<keyword evidence="1" id="KW-1133">Transmembrane helix</keyword>
<feature type="transmembrane region" description="Helical" evidence="1">
    <location>
        <begin position="6"/>
        <end position="24"/>
    </location>
</feature>
<evidence type="ECO:0000313" key="2">
    <source>
        <dbReference type="EMBL" id="PWI57270.1"/>
    </source>
</evidence>
<dbReference type="AlphaFoldDB" id="A0A2U3D7J3"/>
<feature type="transmembrane region" description="Helical" evidence="1">
    <location>
        <begin position="60"/>
        <end position="78"/>
    </location>
</feature>
<dbReference type="EMBL" id="MPDK01000015">
    <property type="protein sequence ID" value="PWI57270.1"/>
    <property type="molecule type" value="Genomic_DNA"/>
</dbReference>
<organism evidence="2 3">
    <name type="scientific">Sulfoacidibacillus thermotolerans</name>
    <name type="common">Acidibacillus sulfuroxidans</name>
    <dbReference type="NCBI Taxonomy" id="1765684"/>
    <lineage>
        <taxon>Bacteria</taxon>
        <taxon>Bacillati</taxon>
        <taxon>Bacillota</taxon>
        <taxon>Bacilli</taxon>
        <taxon>Bacillales</taxon>
        <taxon>Alicyclobacillaceae</taxon>
        <taxon>Sulfoacidibacillus</taxon>
    </lineage>
</organism>
<sequence length="86" mass="9709">MAILLWVLQMIVALVVWKVVHLLFWNLRRGFGIASLLFSMFVTLVIALLIVLLAHVGYGSWFFVIGVSVILGVANGEYEYNRGLTR</sequence>
<name>A0A2U3D7J3_SULT2</name>
<comment type="caution">
    <text evidence="2">The sequence shown here is derived from an EMBL/GenBank/DDBJ whole genome shotgun (WGS) entry which is preliminary data.</text>
</comment>
<feature type="transmembrane region" description="Helical" evidence="1">
    <location>
        <begin position="31"/>
        <end position="54"/>
    </location>
</feature>
<dbReference type="OrthoDB" id="2382377at2"/>
<keyword evidence="1" id="KW-0472">Membrane</keyword>
<gene>
    <name evidence="2" type="ORF">BM613_09235</name>
</gene>
<evidence type="ECO:0000256" key="1">
    <source>
        <dbReference type="SAM" id="Phobius"/>
    </source>
</evidence>
<dbReference type="RefSeq" id="WP_109430909.1">
    <property type="nucleotide sequence ID" value="NZ_MPDK01000015.1"/>
</dbReference>
<proteinExistence type="predicted"/>
<evidence type="ECO:0000313" key="3">
    <source>
        <dbReference type="Proteomes" id="UP000245380"/>
    </source>
</evidence>